<dbReference type="Pfam" id="PF22669">
    <property type="entry name" value="Exo_endo_phos2"/>
    <property type="match status" value="1"/>
</dbReference>
<dbReference type="SUPFAM" id="SSF56219">
    <property type="entry name" value="DNase I-like"/>
    <property type="match status" value="1"/>
</dbReference>
<dbReference type="GO" id="GO:0001726">
    <property type="term" value="C:ruffle"/>
    <property type="evidence" value="ECO:0007669"/>
    <property type="project" value="TreeGrafter"/>
</dbReference>
<dbReference type="EMBL" id="OU896714">
    <property type="protein sequence ID" value="CAH1179428.1"/>
    <property type="molecule type" value="Genomic_DNA"/>
</dbReference>
<evidence type="ECO:0000313" key="3">
    <source>
        <dbReference type="EMBL" id="CAH1179428.1"/>
    </source>
</evidence>
<dbReference type="Pfam" id="PF17751">
    <property type="entry name" value="SKICH"/>
    <property type="match status" value="1"/>
</dbReference>
<dbReference type="FunFam" id="3.60.10.10:FF:000060">
    <property type="entry name" value="Uncharacterized protein, isoform C"/>
    <property type="match status" value="1"/>
</dbReference>
<dbReference type="GO" id="GO:0005886">
    <property type="term" value="C:plasma membrane"/>
    <property type="evidence" value="ECO:0007669"/>
    <property type="project" value="TreeGrafter"/>
</dbReference>
<dbReference type="InterPro" id="IPR041611">
    <property type="entry name" value="SKICH"/>
</dbReference>
<accession>A0A9P0DSZ6</accession>
<dbReference type="InterPro" id="IPR036691">
    <property type="entry name" value="Endo/exonu/phosph_ase_sf"/>
</dbReference>
<keyword evidence="4" id="KW-1185">Reference proteome</keyword>
<dbReference type="Gene3D" id="3.60.10.10">
    <property type="entry name" value="Endonuclease/exonuclease/phosphatase"/>
    <property type="match status" value="1"/>
</dbReference>
<dbReference type="PANTHER" id="PTHR11200">
    <property type="entry name" value="INOSITOL 5-PHOSPHATASE"/>
    <property type="match status" value="1"/>
</dbReference>
<sequence>MENLRIYVSTYNVGTSYPDQELRELLSLTNQKSDKIPDFFILGFQEVKAQPQNMLMDTLFDDPWTTACREVLKKNYIQLKSVRLQGLLLLVFGLRKHLLNIRDIESEYTRTGLAGMWGNKGAVSIRLSIYGCSICFVNSHLSAHDNQLKDRVDDYNNIIAEQEFHVNETSKIFYHDYVFWLGDLNFRLLEEYDKTPDEIERMVVKKELKTLFEHDQLRAVMKKGEAFSELTEQDPDFPPTFKFEVGTPCYDHKRRPAWCDRILYCVNSNNYENVTLKVDQLSYKSHPIYTLSDHIPVTADFMIKIPQQVQKIMKEPSMQLSVDQVFSDYSECVIQFQEIVSWKADDENKTCYTVTKAIPETEEDWIGLFKENFSSLDDYVTYEYVSKCATLDRTLSVSAPEGDGSSTVEYNSFNRPRKYEVTFPELPNPQKIKYCLVYFSQSEDKVTSVLGVSNAFPFH</sequence>
<dbReference type="GO" id="GO:0005737">
    <property type="term" value="C:cytoplasm"/>
    <property type="evidence" value="ECO:0007669"/>
    <property type="project" value="TreeGrafter"/>
</dbReference>
<organism evidence="3 4">
    <name type="scientific">Phaedon cochleariae</name>
    <name type="common">Mustard beetle</name>
    <dbReference type="NCBI Taxonomy" id="80249"/>
    <lineage>
        <taxon>Eukaryota</taxon>
        <taxon>Metazoa</taxon>
        <taxon>Ecdysozoa</taxon>
        <taxon>Arthropoda</taxon>
        <taxon>Hexapoda</taxon>
        <taxon>Insecta</taxon>
        <taxon>Pterygota</taxon>
        <taxon>Neoptera</taxon>
        <taxon>Endopterygota</taxon>
        <taxon>Coleoptera</taxon>
        <taxon>Polyphaga</taxon>
        <taxon>Cucujiformia</taxon>
        <taxon>Chrysomeloidea</taxon>
        <taxon>Chrysomelidae</taxon>
        <taxon>Chrysomelinae</taxon>
        <taxon>Chrysomelini</taxon>
        <taxon>Phaedon</taxon>
    </lineage>
</organism>
<dbReference type="SMART" id="SM00128">
    <property type="entry name" value="IPPc"/>
    <property type="match status" value="1"/>
</dbReference>
<dbReference type="InterPro" id="IPR000300">
    <property type="entry name" value="IPPc"/>
</dbReference>
<reference evidence="3" key="1">
    <citation type="submission" date="2022-01" db="EMBL/GenBank/DDBJ databases">
        <authorList>
            <person name="King R."/>
        </authorList>
    </citation>
    <scope>NUCLEOTIDE SEQUENCE</scope>
</reference>
<protein>
    <recommendedName>
        <fullName evidence="2">Inositol polyphosphate-related phosphatase domain-containing protein</fullName>
    </recommendedName>
</protein>
<evidence type="ECO:0000313" key="4">
    <source>
        <dbReference type="Proteomes" id="UP001153737"/>
    </source>
</evidence>
<proteinExistence type="inferred from homology"/>
<evidence type="ECO:0000256" key="1">
    <source>
        <dbReference type="ARBA" id="ARBA00005910"/>
    </source>
</evidence>
<comment type="similarity">
    <text evidence="1">Belongs to the inositol 1,4,5-trisphosphate 5-phosphatase type II family.</text>
</comment>
<dbReference type="OrthoDB" id="62798at2759"/>
<dbReference type="GO" id="GO:0046856">
    <property type="term" value="P:phosphatidylinositol dephosphorylation"/>
    <property type="evidence" value="ECO:0007669"/>
    <property type="project" value="InterPro"/>
</dbReference>
<dbReference type="Gene3D" id="2.60.40.2840">
    <property type="match status" value="1"/>
</dbReference>
<gene>
    <name evidence="3" type="ORF">PHAECO_LOCUS11547</name>
</gene>
<dbReference type="InterPro" id="IPR046985">
    <property type="entry name" value="IP5"/>
</dbReference>
<dbReference type="AlphaFoldDB" id="A0A9P0DSZ6"/>
<name>A0A9P0DSZ6_PHACE</name>
<dbReference type="Proteomes" id="UP001153737">
    <property type="component" value="Chromosome 8"/>
</dbReference>
<feature type="domain" description="Inositol polyphosphate-related phosphatase" evidence="2">
    <location>
        <begin position="2"/>
        <end position="310"/>
    </location>
</feature>
<dbReference type="PANTHER" id="PTHR11200:SF275">
    <property type="entry name" value="LD06095P"/>
    <property type="match status" value="1"/>
</dbReference>
<evidence type="ECO:0000259" key="2">
    <source>
        <dbReference type="SMART" id="SM00128"/>
    </source>
</evidence>
<dbReference type="GO" id="GO:0004439">
    <property type="term" value="F:phosphatidylinositol-4,5-bisphosphate 5-phosphatase activity"/>
    <property type="evidence" value="ECO:0007669"/>
    <property type="project" value="TreeGrafter"/>
</dbReference>
<reference evidence="3" key="2">
    <citation type="submission" date="2022-10" db="EMBL/GenBank/DDBJ databases">
        <authorList>
            <consortium name="ENA_rothamsted_submissions"/>
            <consortium name="culmorum"/>
            <person name="King R."/>
        </authorList>
    </citation>
    <scope>NUCLEOTIDE SEQUENCE</scope>
</reference>